<dbReference type="EMBL" id="CAIIXF020000006">
    <property type="protein sequence ID" value="CAH1785938.1"/>
    <property type="molecule type" value="Genomic_DNA"/>
</dbReference>
<dbReference type="InterPro" id="IPR005301">
    <property type="entry name" value="MOB_kinase_act_fam"/>
</dbReference>
<feature type="region of interest" description="Disordered" evidence="2">
    <location>
        <begin position="1"/>
        <end position="23"/>
    </location>
</feature>
<keyword evidence="4" id="KW-1185">Reference proteome</keyword>
<evidence type="ECO:0000313" key="3">
    <source>
        <dbReference type="EMBL" id="CAH1785938.1"/>
    </source>
</evidence>
<sequence>MDWFLGKGRRKEKDSPSPQAEETKQYLGENFVSQRSINVDLCRLSEIPEHLDTNEWLATNTISFFDHLNLLYGAISEFCTTSNCSAMSGPDNMQYLWFDEKGKKCKCAAPQYIDYVMTYIQKTINEESIFPSKYGSVFPSTFESTIKKIHKLLFHIFAHVYHAHYKELVLLSLHGHLNSVFLHFMIFNRKFSLIDQKETEILDDLVKALKNGLLPKNIVSSETTEVAGTTDNMVAAGGSENKENIENNHCIPAVHTSPPTT</sequence>
<evidence type="ECO:0008006" key="5">
    <source>
        <dbReference type="Google" id="ProtNLM"/>
    </source>
</evidence>
<feature type="binding site" evidence="1">
    <location>
        <position position="79"/>
    </location>
    <ligand>
        <name>Zn(2+)</name>
        <dbReference type="ChEBI" id="CHEBI:29105"/>
    </ligand>
</feature>
<evidence type="ECO:0000313" key="4">
    <source>
        <dbReference type="Proteomes" id="UP000749559"/>
    </source>
</evidence>
<dbReference type="PANTHER" id="PTHR22599">
    <property type="entry name" value="MPS ONE BINDER KINASE ACTIVATOR-LIKE MOB"/>
    <property type="match status" value="1"/>
</dbReference>
<proteinExistence type="predicted"/>
<evidence type="ECO:0000256" key="1">
    <source>
        <dbReference type="PIRSR" id="PIRSR605301-1"/>
    </source>
</evidence>
<dbReference type="SMART" id="SM01388">
    <property type="entry name" value="Mob1_phocein"/>
    <property type="match status" value="1"/>
</dbReference>
<comment type="caution">
    <text evidence="3">The sequence shown here is derived from an EMBL/GenBank/DDBJ whole genome shotgun (WGS) entry which is preliminary data.</text>
</comment>
<feature type="binding site" evidence="1">
    <location>
        <position position="164"/>
    </location>
    <ligand>
        <name>Zn(2+)</name>
        <dbReference type="ChEBI" id="CHEBI:29105"/>
    </ligand>
</feature>
<name>A0A8S4NXI9_OWEFU</name>
<dbReference type="Pfam" id="PF03637">
    <property type="entry name" value="Mob1_phocein"/>
    <property type="match status" value="1"/>
</dbReference>
<protein>
    <recommendedName>
        <fullName evidence="5">MOB kinase activator-like 2</fullName>
    </recommendedName>
</protein>
<feature type="binding site" evidence="1">
    <location>
        <position position="159"/>
    </location>
    <ligand>
        <name>Zn(2+)</name>
        <dbReference type="ChEBI" id="CHEBI:29105"/>
    </ligand>
</feature>
<dbReference type="AlphaFoldDB" id="A0A8S4NXI9"/>
<dbReference type="InterPro" id="IPR036703">
    <property type="entry name" value="MOB_kinase_act_sf"/>
</dbReference>
<dbReference type="Proteomes" id="UP000749559">
    <property type="component" value="Unassembled WGS sequence"/>
</dbReference>
<keyword evidence="1" id="KW-0862">Zinc</keyword>
<evidence type="ECO:0000256" key="2">
    <source>
        <dbReference type="SAM" id="MobiDB-lite"/>
    </source>
</evidence>
<keyword evidence="1" id="KW-0479">Metal-binding</keyword>
<gene>
    <name evidence="3" type="ORF">OFUS_LOCUS11932</name>
</gene>
<dbReference type="Gene3D" id="1.20.140.30">
    <property type="entry name" value="MOB kinase activator"/>
    <property type="match status" value="1"/>
</dbReference>
<dbReference type="OrthoDB" id="8170117at2759"/>
<dbReference type="SUPFAM" id="SSF101152">
    <property type="entry name" value="Mob1/phocein"/>
    <property type="match status" value="1"/>
</dbReference>
<feature type="binding site" evidence="1">
    <location>
        <position position="84"/>
    </location>
    <ligand>
        <name>Zn(2+)</name>
        <dbReference type="ChEBI" id="CHEBI:29105"/>
    </ligand>
</feature>
<reference evidence="3" key="1">
    <citation type="submission" date="2022-03" db="EMBL/GenBank/DDBJ databases">
        <authorList>
            <person name="Martin C."/>
        </authorList>
    </citation>
    <scope>NUCLEOTIDE SEQUENCE</scope>
</reference>
<organism evidence="3 4">
    <name type="scientific">Owenia fusiformis</name>
    <name type="common">Polychaete worm</name>
    <dbReference type="NCBI Taxonomy" id="6347"/>
    <lineage>
        <taxon>Eukaryota</taxon>
        <taxon>Metazoa</taxon>
        <taxon>Spiralia</taxon>
        <taxon>Lophotrochozoa</taxon>
        <taxon>Annelida</taxon>
        <taxon>Polychaeta</taxon>
        <taxon>Sedentaria</taxon>
        <taxon>Canalipalpata</taxon>
        <taxon>Sabellida</taxon>
        <taxon>Oweniida</taxon>
        <taxon>Oweniidae</taxon>
        <taxon>Owenia</taxon>
    </lineage>
</organism>
<accession>A0A8S4NXI9</accession>